<dbReference type="PANTHER" id="PTHR31001">
    <property type="entry name" value="UNCHARACTERIZED TRANSCRIPTIONAL REGULATORY PROTEIN"/>
    <property type="match status" value="1"/>
</dbReference>
<dbReference type="Proteomes" id="UP000053890">
    <property type="component" value="Unassembled WGS sequence"/>
</dbReference>
<evidence type="ECO:0000256" key="3">
    <source>
        <dbReference type="SAM" id="MobiDB-lite"/>
    </source>
</evidence>
<dbReference type="PROSITE" id="PS00463">
    <property type="entry name" value="ZN2_CY6_FUNGAL_1"/>
    <property type="match status" value="1"/>
</dbReference>
<protein>
    <recommendedName>
        <fullName evidence="4">Zn(2)-C6 fungal-type domain-containing protein</fullName>
    </recommendedName>
</protein>
<keyword evidence="2" id="KW-0539">Nucleus</keyword>
<dbReference type="SMART" id="SM00066">
    <property type="entry name" value="GAL4"/>
    <property type="match status" value="1"/>
</dbReference>
<evidence type="ECO:0000313" key="5">
    <source>
        <dbReference type="EMBL" id="KPV76875.1"/>
    </source>
</evidence>
<organism evidence="5 6">
    <name type="scientific">Rhodotorula graminis (strain WP1)</name>
    <dbReference type="NCBI Taxonomy" id="578459"/>
    <lineage>
        <taxon>Eukaryota</taxon>
        <taxon>Fungi</taxon>
        <taxon>Dikarya</taxon>
        <taxon>Basidiomycota</taxon>
        <taxon>Pucciniomycotina</taxon>
        <taxon>Microbotryomycetes</taxon>
        <taxon>Sporidiobolales</taxon>
        <taxon>Sporidiobolaceae</taxon>
        <taxon>Rhodotorula</taxon>
    </lineage>
</organism>
<dbReference type="OrthoDB" id="2534054at2759"/>
<feature type="region of interest" description="Disordered" evidence="3">
    <location>
        <begin position="613"/>
        <end position="683"/>
    </location>
</feature>
<feature type="region of interest" description="Disordered" evidence="3">
    <location>
        <begin position="1"/>
        <end position="23"/>
    </location>
</feature>
<dbReference type="CDD" id="cd00067">
    <property type="entry name" value="GAL4"/>
    <property type="match status" value="1"/>
</dbReference>
<dbReference type="OMA" id="NEHELAW"/>
<dbReference type="PANTHER" id="PTHR31001:SF76">
    <property type="entry name" value="ZN(2)-C6 FUNGAL-TYPE DOMAIN-CONTAINING PROTEIN"/>
    <property type="match status" value="1"/>
</dbReference>
<dbReference type="Pfam" id="PF00172">
    <property type="entry name" value="Zn_clus"/>
    <property type="match status" value="1"/>
</dbReference>
<dbReference type="GO" id="GO:0000981">
    <property type="term" value="F:DNA-binding transcription factor activity, RNA polymerase II-specific"/>
    <property type="evidence" value="ECO:0007669"/>
    <property type="project" value="InterPro"/>
</dbReference>
<name>A0A194S8S3_RHOGW</name>
<proteinExistence type="predicted"/>
<keyword evidence="6" id="KW-1185">Reference proteome</keyword>
<dbReference type="Gene3D" id="4.10.240.10">
    <property type="entry name" value="Zn(2)-C6 fungal-type DNA-binding domain"/>
    <property type="match status" value="1"/>
</dbReference>
<feature type="compositionally biased region" description="Low complexity" evidence="3">
    <location>
        <begin position="624"/>
        <end position="635"/>
    </location>
</feature>
<dbReference type="InterPro" id="IPR036864">
    <property type="entry name" value="Zn2-C6_fun-type_DNA-bd_sf"/>
</dbReference>
<evidence type="ECO:0000256" key="2">
    <source>
        <dbReference type="ARBA" id="ARBA00023242"/>
    </source>
</evidence>
<accession>A0A194S8S3</accession>
<feature type="compositionally biased region" description="Pro residues" evidence="3">
    <location>
        <begin position="614"/>
        <end position="623"/>
    </location>
</feature>
<dbReference type="GeneID" id="28976500"/>
<dbReference type="RefSeq" id="XP_018272924.1">
    <property type="nucleotide sequence ID" value="XM_018416052.1"/>
</dbReference>
<dbReference type="PROSITE" id="PS50048">
    <property type="entry name" value="ZN2_CY6_FUNGAL_2"/>
    <property type="match status" value="1"/>
</dbReference>
<dbReference type="GO" id="GO:0008270">
    <property type="term" value="F:zinc ion binding"/>
    <property type="evidence" value="ECO:0007669"/>
    <property type="project" value="InterPro"/>
</dbReference>
<evidence type="ECO:0000313" key="6">
    <source>
        <dbReference type="Proteomes" id="UP000053890"/>
    </source>
</evidence>
<dbReference type="AlphaFoldDB" id="A0A194S8S3"/>
<dbReference type="STRING" id="578459.A0A194S8S3"/>
<dbReference type="CDD" id="cd12148">
    <property type="entry name" value="fungal_TF_MHR"/>
    <property type="match status" value="1"/>
</dbReference>
<comment type="subcellular location">
    <subcellularLocation>
        <location evidence="1">Nucleus</location>
    </subcellularLocation>
</comment>
<dbReference type="EMBL" id="KQ474075">
    <property type="protein sequence ID" value="KPV76875.1"/>
    <property type="molecule type" value="Genomic_DNA"/>
</dbReference>
<feature type="region of interest" description="Disordered" evidence="3">
    <location>
        <begin position="693"/>
        <end position="712"/>
    </location>
</feature>
<evidence type="ECO:0000256" key="1">
    <source>
        <dbReference type="ARBA" id="ARBA00004123"/>
    </source>
</evidence>
<dbReference type="SUPFAM" id="SSF57701">
    <property type="entry name" value="Zn2/Cys6 DNA-binding domain"/>
    <property type="match status" value="1"/>
</dbReference>
<feature type="region of interest" description="Disordered" evidence="3">
    <location>
        <begin position="758"/>
        <end position="795"/>
    </location>
</feature>
<feature type="compositionally biased region" description="Pro residues" evidence="3">
    <location>
        <begin position="644"/>
        <end position="658"/>
    </location>
</feature>
<dbReference type="InterPro" id="IPR050613">
    <property type="entry name" value="Sec_Metabolite_Reg"/>
</dbReference>
<evidence type="ECO:0000259" key="4">
    <source>
        <dbReference type="PROSITE" id="PS50048"/>
    </source>
</evidence>
<dbReference type="GO" id="GO:0005634">
    <property type="term" value="C:nucleus"/>
    <property type="evidence" value="ECO:0007669"/>
    <property type="project" value="UniProtKB-SubCell"/>
</dbReference>
<dbReference type="InterPro" id="IPR001138">
    <property type="entry name" value="Zn2Cys6_DnaBD"/>
</dbReference>
<sequence>MSEHDQQPSQAGPVPRKTQRAPSSCTACTARKIKCDKVFPCKRCISKGIGDECRREVVQVKGRLVGADTNELPRREWSPADYQLENRALRRMIRNLTGKMPTEADLQAGFDEDPPSLIPVVPATPSIGTSQLEVDSTIIASDLTSIGIERPQDGRPTKRSRQASPDVSYLVPTSRGVSRSARLHYLLSLVPVDQSRALVDLSLRLCGWIHGALHRIPYLEQHDRWLAAVQRGEYDDVSLEWLSTYFAVIATGAYFLGDAWDRHRIFTPQQRLELPRAWFSAALEALYLSEFMTRHTFESLQTICILTLCANNFGASSHLVSLLHMGLHIAQARGLHVLGAEDEGKIPPPGLRKRELGRTVWGALELGIALSPAQQQPYSLILPQGFSAPQANLDEEDLLEGQPFKPRPFHCMTSQSVHILVNYLGRLVRTFNREFWSSPSLDAQWKLVQATDGDFVRLIDSFPHFKATPEPYPQYIDLDDQLPYLDWARHHMAVGVPRIRMTLHRCFLRKSYTDSTYLKSRQICLESARAILAERQRVVPALFDRAWHVTSDTVSAGIILVAIYREEKDLHEKRQLYADVKACIAVLGKGGSTDNNLVQIGVNLLNSFLRNAGSPPPLPPRPHPAATHSSASTSAMDGPEHLSPHPPFHPSFEPPIQRPMPTFDPSSPVFPPHDPSYAHDPYLSHIDPQLRASTSYSHSHHHPPPPPHDSAALPDLWNSLDFSTERRPSFDPFGGWEGSLLAECAGGSIGGGGGGGGVTWASTAPGPSPSGSQAIFPPGGAEHVEYDPSRPTAQW</sequence>
<gene>
    <name evidence="5" type="ORF">RHOBADRAFT_51860</name>
</gene>
<reference evidence="5 6" key="1">
    <citation type="journal article" date="2015" name="Front. Microbiol.">
        <title>Genome sequence of the plant growth promoting endophytic yeast Rhodotorula graminis WP1.</title>
        <authorList>
            <person name="Firrincieli A."/>
            <person name="Otillar R."/>
            <person name="Salamov A."/>
            <person name="Schmutz J."/>
            <person name="Khan Z."/>
            <person name="Redman R.S."/>
            <person name="Fleck N.D."/>
            <person name="Lindquist E."/>
            <person name="Grigoriev I.V."/>
            <person name="Doty S.L."/>
        </authorList>
    </citation>
    <scope>NUCLEOTIDE SEQUENCE [LARGE SCALE GENOMIC DNA]</scope>
    <source>
        <strain evidence="5 6">WP1</strain>
    </source>
</reference>
<feature type="domain" description="Zn(2)-C6 fungal-type" evidence="4">
    <location>
        <begin position="24"/>
        <end position="55"/>
    </location>
</feature>